<accession>A0A392PYS0</accession>
<reference evidence="1 2" key="1">
    <citation type="journal article" date="2018" name="Front. Plant Sci.">
        <title>Red Clover (Trifolium pratense) and Zigzag Clover (T. medium) - A Picture of Genomic Similarities and Differences.</title>
        <authorList>
            <person name="Dluhosova J."/>
            <person name="Istvanek J."/>
            <person name="Nedelnik J."/>
            <person name="Repkova J."/>
        </authorList>
    </citation>
    <scope>NUCLEOTIDE SEQUENCE [LARGE SCALE GENOMIC DNA]</scope>
    <source>
        <strain evidence="2">cv. 10/8</strain>
        <tissue evidence="1">Leaf</tissue>
    </source>
</reference>
<comment type="caution">
    <text evidence="1">The sequence shown here is derived from an EMBL/GenBank/DDBJ whole genome shotgun (WGS) entry which is preliminary data.</text>
</comment>
<dbReference type="Proteomes" id="UP000265520">
    <property type="component" value="Unassembled WGS sequence"/>
</dbReference>
<dbReference type="EMBL" id="LXQA010103380">
    <property type="protein sequence ID" value="MCI16988.1"/>
    <property type="molecule type" value="Genomic_DNA"/>
</dbReference>
<keyword evidence="2" id="KW-1185">Reference proteome</keyword>
<evidence type="ECO:0000313" key="2">
    <source>
        <dbReference type="Proteomes" id="UP000265520"/>
    </source>
</evidence>
<sequence length="46" mass="4517">MKGVGGSEVWVVGSIIGEAAEDVSVGEAAEDISVVGCEGEFGSCAE</sequence>
<feature type="non-terminal residue" evidence="1">
    <location>
        <position position="46"/>
    </location>
</feature>
<dbReference type="AlphaFoldDB" id="A0A392PYS0"/>
<name>A0A392PYS0_9FABA</name>
<evidence type="ECO:0000313" key="1">
    <source>
        <dbReference type="EMBL" id="MCI16988.1"/>
    </source>
</evidence>
<proteinExistence type="predicted"/>
<protein>
    <submittedName>
        <fullName evidence="1">Uncharacterized protein</fullName>
    </submittedName>
</protein>
<organism evidence="1 2">
    <name type="scientific">Trifolium medium</name>
    <dbReference type="NCBI Taxonomy" id="97028"/>
    <lineage>
        <taxon>Eukaryota</taxon>
        <taxon>Viridiplantae</taxon>
        <taxon>Streptophyta</taxon>
        <taxon>Embryophyta</taxon>
        <taxon>Tracheophyta</taxon>
        <taxon>Spermatophyta</taxon>
        <taxon>Magnoliopsida</taxon>
        <taxon>eudicotyledons</taxon>
        <taxon>Gunneridae</taxon>
        <taxon>Pentapetalae</taxon>
        <taxon>rosids</taxon>
        <taxon>fabids</taxon>
        <taxon>Fabales</taxon>
        <taxon>Fabaceae</taxon>
        <taxon>Papilionoideae</taxon>
        <taxon>50 kb inversion clade</taxon>
        <taxon>NPAAA clade</taxon>
        <taxon>Hologalegina</taxon>
        <taxon>IRL clade</taxon>
        <taxon>Trifolieae</taxon>
        <taxon>Trifolium</taxon>
    </lineage>
</organism>